<sequence length="185" mass="22036">MLFQKDQLLVRGVEVTDAKLLSKWLSNERVLFFFGGRDQPHDEEMIRHKYLAKREGSTYRCIAEWKGKPVGFLQFYKLDENRLRLFGYPLEVPVWGMDQFIGEPDCWNQGIGTQLVRMGTDFLVEEKAAEIVIMDPQVRNTRAIRCYEKCGFRKVRMLPRHELHEGVWQSCWLMEYDSEYPEYSR</sequence>
<dbReference type="EC" id="2.3.1.-" evidence="3"/>
<keyword evidence="1" id="KW-0046">Antibiotic resistance</keyword>
<dbReference type="CDD" id="cd04301">
    <property type="entry name" value="NAT_SF"/>
    <property type="match status" value="1"/>
</dbReference>
<comment type="caution">
    <text evidence="3">The sequence shown here is derived from an EMBL/GenBank/DDBJ whole genome shotgun (WGS) entry which is preliminary data.</text>
</comment>
<dbReference type="EMBL" id="JBHSAP010000007">
    <property type="protein sequence ID" value="MFC4076179.1"/>
    <property type="molecule type" value="Genomic_DNA"/>
</dbReference>
<reference evidence="4" key="1">
    <citation type="journal article" date="2019" name="Int. J. Syst. Evol. Microbiol.">
        <title>The Global Catalogue of Microorganisms (GCM) 10K type strain sequencing project: providing services to taxonomists for standard genome sequencing and annotation.</title>
        <authorList>
            <consortium name="The Broad Institute Genomics Platform"/>
            <consortium name="The Broad Institute Genome Sequencing Center for Infectious Disease"/>
            <person name="Wu L."/>
            <person name="Ma J."/>
        </authorList>
    </citation>
    <scope>NUCLEOTIDE SEQUENCE [LARGE SCALE GENOMIC DNA]</scope>
    <source>
        <strain evidence="4">IBRC-M 10813</strain>
    </source>
</reference>
<dbReference type="Proteomes" id="UP001595843">
    <property type="component" value="Unassembled WGS sequence"/>
</dbReference>
<dbReference type="InterPro" id="IPR016181">
    <property type="entry name" value="Acyl_CoA_acyltransferase"/>
</dbReference>
<evidence type="ECO:0000259" key="2">
    <source>
        <dbReference type="PROSITE" id="PS51186"/>
    </source>
</evidence>
<dbReference type="SUPFAM" id="SSF55729">
    <property type="entry name" value="Acyl-CoA N-acyltransferases (Nat)"/>
    <property type="match status" value="1"/>
</dbReference>
<accession>A0ABV8JFW5</accession>
<protein>
    <submittedName>
        <fullName evidence="3">GNAT family N-acetyltransferase</fullName>
        <ecNumber evidence="3">2.3.1.-</ecNumber>
    </submittedName>
</protein>
<name>A0ABV8JFW5_9BACL</name>
<evidence type="ECO:0000256" key="1">
    <source>
        <dbReference type="ARBA" id="ARBA00023251"/>
    </source>
</evidence>
<keyword evidence="4" id="KW-1185">Reference proteome</keyword>
<keyword evidence="3" id="KW-0012">Acyltransferase</keyword>
<dbReference type="Pfam" id="PF13523">
    <property type="entry name" value="Acetyltransf_8"/>
    <property type="match status" value="1"/>
</dbReference>
<dbReference type="InterPro" id="IPR000182">
    <property type="entry name" value="GNAT_dom"/>
</dbReference>
<dbReference type="PANTHER" id="PTHR31438:SF1">
    <property type="entry name" value="LYSINE N-ACYLTRANSFERASE C17G9.06C-RELATED"/>
    <property type="match status" value="1"/>
</dbReference>
<gene>
    <name evidence="3" type="ORF">ACFOUO_05075</name>
</gene>
<proteinExistence type="predicted"/>
<organism evidence="3 4">
    <name type="scientific">Salinithrix halophila</name>
    <dbReference type="NCBI Taxonomy" id="1485204"/>
    <lineage>
        <taxon>Bacteria</taxon>
        <taxon>Bacillati</taxon>
        <taxon>Bacillota</taxon>
        <taxon>Bacilli</taxon>
        <taxon>Bacillales</taxon>
        <taxon>Thermoactinomycetaceae</taxon>
        <taxon>Salinithrix</taxon>
    </lineage>
</organism>
<dbReference type="Gene3D" id="3.40.630.30">
    <property type="match status" value="1"/>
</dbReference>
<dbReference type="PANTHER" id="PTHR31438">
    <property type="entry name" value="LYSINE N-ACYLTRANSFERASE C17G9.06C-RELATED"/>
    <property type="match status" value="1"/>
</dbReference>
<evidence type="ECO:0000313" key="4">
    <source>
        <dbReference type="Proteomes" id="UP001595843"/>
    </source>
</evidence>
<dbReference type="RefSeq" id="WP_380702794.1">
    <property type="nucleotide sequence ID" value="NZ_JBHSAP010000007.1"/>
</dbReference>
<dbReference type="PROSITE" id="PS51186">
    <property type="entry name" value="GNAT"/>
    <property type="match status" value="1"/>
</dbReference>
<evidence type="ECO:0000313" key="3">
    <source>
        <dbReference type="EMBL" id="MFC4076179.1"/>
    </source>
</evidence>
<keyword evidence="3" id="KW-0808">Transferase</keyword>
<dbReference type="GO" id="GO:0016746">
    <property type="term" value="F:acyltransferase activity"/>
    <property type="evidence" value="ECO:0007669"/>
    <property type="project" value="UniProtKB-KW"/>
</dbReference>
<feature type="domain" description="N-acetyltransferase" evidence="2">
    <location>
        <begin position="8"/>
        <end position="179"/>
    </location>
</feature>